<dbReference type="InterPro" id="IPR008758">
    <property type="entry name" value="Peptidase_S28"/>
</dbReference>
<keyword evidence="2" id="KW-0645">Protease</keyword>
<evidence type="ECO:0000256" key="1">
    <source>
        <dbReference type="ARBA" id="ARBA00011079"/>
    </source>
</evidence>
<dbReference type="Proteomes" id="UP001162164">
    <property type="component" value="Unassembled WGS sequence"/>
</dbReference>
<gene>
    <name evidence="6" type="ORF">NQ317_009256</name>
</gene>
<dbReference type="Gene3D" id="1.20.120.980">
    <property type="entry name" value="Serine carboxypeptidase S28, SKS domain"/>
    <property type="match status" value="1"/>
</dbReference>
<evidence type="ECO:0000313" key="6">
    <source>
        <dbReference type="EMBL" id="KAJ8975717.1"/>
    </source>
</evidence>
<keyword evidence="3" id="KW-0732">Signal</keyword>
<dbReference type="Pfam" id="PF05577">
    <property type="entry name" value="Peptidase_S28"/>
    <property type="match status" value="2"/>
</dbReference>
<name>A0ABQ9JCQ4_9CUCU</name>
<dbReference type="InterPro" id="IPR029058">
    <property type="entry name" value="AB_hydrolase_fold"/>
</dbReference>
<dbReference type="PANTHER" id="PTHR11010:SF117">
    <property type="entry name" value="SERINE PROTEASE 16"/>
    <property type="match status" value="1"/>
</dbReference>
<evidence type="ECO:0000256" key="4">
    <source>
        <dbReference type="ARBA" id="ARBA00022801"/>
    </source>
</evidence>
<dbReference type="PANTHER" id="PTHR11010">
    <property type="entry name" value="PROTEASE S28 PRO-X CARBOXYPEPTIDASE-RELATED"/>
    <property type="match status" value="1"/>
</dbReference>
<sequence>MMESSKRPWVKFYPEYLQVVTDDLASYSDECVSVVKTAVNQLEELLINPGDVNITSLFNLCESIDGYVNSTSDMANFFELIADNFAGIAQYNKNAGRTTSIDDLCDILTNETIGSEGSFDPWYPMGLVETTNEASPVIFIDGTAHCANMYASTDDDLPALTEAREEVNRLIGVWLGVSSAHSQNQH</sequence>
<evidence type="ECO:0000256" key="5">
    <source>
        <dbReference type="ARBA" id="ARBA00023180"/>
    </source>
</evidence>
<protein>
    <submittedName>
        <fullName evidence="6">Uncharacterized protein</fullName>
    </submittedName>
</protein>
<comment type="similarity">
    <text evidence="1">Belongs to the peptidase S28 family.</text>
</comment>
<keyword evidence="5" id="KW-0325">Glycoprotein</keyword>
<dbReference type="Gene3D" id="3.40.50.1820">
    <property type="entry name" value="alpha/beta hydrolase"/>
    <property type="match status" value="1"/>
</dbReference>
<dbReference type="EMBL" id="JAPWTJ010000775">
    <property type="protein sequence ID" value="KAJ8975717.1"/>
    <property type="molecule type" value="Genomic_DNA"/>
</dbReference>
<reference evidence="6" key="1">
    <citation type="journal article" date="2023" name="Insect Mol. Biol.">
        <title>Genome sequencing provides insights into the evolution of gene families encoding plant cell wall-degrading enzymes in longhorned beetles.</title>
        <authorList>
            <person name="Shin N.R."/>
            <person name="Okamura Y."/>
            <person name="Kirsch R."/>
            <person name="Pauchet Y."/>
        </authorList>
    </citation>
    <scope>NUCLEOTIDE SEQUENCE</scope>
    <source>
        <strain evidence="6">MMC_N1</strain>
    </source>
</reference>
<keyword evidence="4" id="KW-0378">Hydrolase</keyword>
<accession>A0ABQ9JCQ4</accession>
<evidence type="ECO:0000313" key="7">
    <source>
        <dbReference type="Proteomes" id="UP001162164"/>
    </source>
</evidence>
<keyword evidence="7" id="KW-1185">Reference proteome</keyword>
<organism evidence="6 7">
    <name type="scientific">Molorchus minor</name>
    <dbReference type="NCBI Taxonomy" id="1323400"/>
    <lineage>
        <taxon>Eukaryota</taxon>
        <taxon>Metazoa</taxon>
        <taxon>Ecdysozoa</taxon>
        <taxon>Arthropoda</taxon>
        <taxon>Hexapoda</taxon>
        <taxon>Insecta</taxon>
        <taxon>Pterygota</taxon>
        <taxon>Neoptera</taxon>
        <taxon>Endopterygota</taxon>
        <taxon>Coleoptera</taxon>
        <taxon>Polyphaga</taxon>
        <taxon>Cucujiformia</taxon>
        <taxon>Chrysomeloidea</taxon>
        <taxon>Cerambycidae</taxon>
        <taxon>Lamiinae</taxon>
        <taxon>Monochamini</taxon>
        <taxon>Molorchus</taxon>
    </lineage>
</organism>
<evidence type="ECO:0000256" key="2">
    <source>
        <dbReference type="ARBA" id="ARBA00022670"/>
    </source>
</evidence>
<evidence type="ECO:0000256" key="3">
    <source>
        <dbReference type="ARBA" id="ARBA00022729"/>
    </source>
</evidence>
<dbReference type="InterPro" id="IPR042269">
    <property type="entry name" value="Ser_carbopepase_S28_SKS"/>
</dbReference>
<comment type="caution">
    <text evidence="6">The sequence shown here is derived from an EMBL/GenBank/DDBJ whole genome shotgun (WGS) entry which is preliminary data.</text>
</comment>
<proteinExistence type="inferred from homology"/>